<organism evidence="6 7">
    <name type="scientific">Ceratopteris richardii</name>
    <name type="common">Triangle waterfern</name>
    <dbReference type="NCBI Taxonomy" id="49495"/>
    <lineage>
        <taxon>Eukaryota</taxon>
        <taxon>Viridiplantae</taxon>
        <taxon>Streptophyta</taxon>
        <taxon>Embryophyta</taxon>
        <taxon>Tracheophyta</taxon>
        <taxon>Polypodiopsida</taxon>
        <taxon>Polypodiidae</taxon>
        <taxon>Polypodiales</taxon>
        <taxon>Pteridineae</taxon>
        <taxon>Pteridaceae</taxon>
        <taxon>Parkerioideae</taxon>
        <taxon>Ceratopteris</taxon>
    </lineage>
</organism>
<reference evidence="6" key="1">
    <citation type="submission" date="2021-08" db="EMBL/GenBank/DDBJ databases">
        <title>WGS assembly of Ceratopteris richardii.</title>
        <authorList>
            <person name="Marchant D.B."/>
            <person name="Chen G."/>
            <person name="Jenkins J."/>
            <person name="Shu S."/>
            <person name="Leebens-Mack J."/>
            <person name="Grimwood J."/>
            <person name="Schmutz J."/>
            <person name="Soltis P."/>
            <person name="Soltis D."/>
            <person name="Chen Z.-H."/>
        </authorList>
    </citation>
    <scope>NUCLEOTIDE SEQUENCE</scope>
    <source>
        <strain evidence="6">Whitten #5841</strain>
        <tissue evidence="6">Leaf</tissue>
    </source>
</reference>
<dbReference type="NCBIfam" id="TIGR00087">
    <property type="entry name" value="surE"/>
    <property type="match status" value="1"/>
</dbReference>
<name>A0A8T2RB07_CERRI</name>
<dbReference type="GO" id="GO:0046872">
    <property type="term" value="F:metal ion binding"/>
    <property type="evidence" value="ECO:0007669"/>
    <property type="project" value="UniProtKB-KW"/>
</dbReference>
<dbReference type="AlphaFoldDB" id="A0A8T2RB07"/>
<feature type="compositionally biased region" description="Basic and acidic residues" evidence="4">
    <location>
        <begin position="26"/>
        <end position="48"/>
    </location>
</feature>
<gene>
    <name evidence="6" type="ORF">KP509_28G032200</name>
</gene>
<dbReference type="PANTHER" id="PTHR30457">
    <property type="entry name" value="5'-NUCLEOTIDASE SURE"/>
    <property type="match status" value="1"/>
</dbReference>
<evidence type="ECO:0000313" key="7">
    <source>
        <dbReference type="Proteomes" id="UP000825935"/>
    </source>
</evidence>
<dbReference type="PANTHER" id="PTHR30457:SF0">
    <property type="entry name" value="PHOSPHATASE, PUTATIVE (AFU_ORTHOLOGUE AFUA_4G01070)-RELATED"/>
    <property type="match status" value="1"/>
</dbReference>
<dbReference type="InterPro" id="IPR030048">
    <property type="entry name" value="SurE"/>
</dbReference>
<evidence type="ECO:0000259" key="5">
    <source>
        <dbReference type="Pfam" id="PF01975"/>
    </source>
</evidence>
<dbReference type="HAMAP" id="MF_00060">
    <property type="entry name" value="SurE"/>
    <property type="match status" value="1"/>
</dbReference>
<evidence type="ECO:0000313" key="6">
    <source>
        <dbReference type="EMBL" id="KAH7293599.1"/>
    </source>
</evidence>
<feature type="region of interest" description="Disordered" evidence="4">
    <location>
        <begin position="26"/>
        <end position="61"/>
    </location>
</feature>
<feature type="domain" description="Survival protein SurE-like phosphatase/nucleotidase" evidence="5">
    <location>
        <begin position="84"/>
        <end position="277"/>
    </location>
</feature>
<proteinExistence type="inferred from homology"/>
<keyword evidence="2" id="KW-0479">Metal-binding</keyword>
<protein>
    <recommendedName>
        <fullName evidence="5">Survival protein SurE-like phosphatase/nucleotidase domain-containing protein</fullName>
    </recommendedName>
</protein>
<dbReference type="EMBL" id="CM035433">
    <property type="protein sequence ID" value="KAH7293599.1"/>
    <property type="molecule type" value="Genomic_DNA"/>
</dbReference>
<evidence type="ECO:0000256" key="2">
    <source>
        <dbReference type="ARBA" id="ARBA00022723"/>
    </source>
</evidence>
<keyword evidence="7" id="KW-1185">Reference proteome</keyword>
<dbReference type="OrthoDB" id="202825at2759"/>
<accession>A0A8T2RB07</accession>
<evidence type="ECO:0000256" key="3">
    <source>
        <dbReference type="ARBA" id="ARBA00022801"/>
    </source>
</evidence>
<dbReference type="Gene3D" id="3.40.1210.10">
    <property type="entry name" value="Survival protein SurE-like phosphatase/nucleotidase"/>
    <property type="match status" value="1"/>
</dbReference>
<keyword evidence="3" id="KW-0378">Hydrolase</keyword>
<comment type="similarity">
    <text evidence="1">Belongs to the SurE nucleotidase family.</text>
</comment>
<dbReference type="InterPro" id="IPR002828">
    <property type="entry name" value="SurE-like_Pase/nucleotidase"/>
</dbReference>
<comment type="caution">
    <text evidence="6">The sequence shown here is derived from an EMBL/GenBank/DDBJ whole genome shotgun (WGS) entry which is preliminary data.</text>
</comment>
<evidence type="ECO:0000256" key="4">
    <source>
        <dbReference type="SAM" id="MobiDB-lite"/>
    </source>
</evidence>
<dbReference type="InterPro" id="IPR036523">
    <property type="entry name" value="SurE-like_sf"/>
</dbReference>
<dbReference type="SUPFAM" id="SSF64167">
    <property type="entry name" value="SurE-like"/>
    <property type="match status" value="1"/>
</dbReference>
<dbReference type="Proteomes" id="UP000825935">
    <property type="component" value="Chromosome 28"/>
</dbReference>
<evidence type="ECO:0000256" key="1">
    <source>
        <dbReference type="ARBA" id="ARBA00011062"/>
    </source>
</evidence>
<sequence length="412" mass="44282">MITPERMERPPPFILSLKDALKTRETQRNHLDASKCQREECQGDHDSPKTNPQEVEDTGYASSHLQMTACSSTFDMNNDSLPIVLVTNDDGIHAPGLRALIEALVSSNICHVLVCAPDCNKSGVGHSITLRKSVEVSPVDIKGAIAYEVSGTPADCVSLSLSGLLFPSKEPSLVLSGINKGSNCGYHVLYSGTVAGAREGLIRGVPSIAFSLNWKRGESTDKDFKTAANLCVSIVRAALRDMKKGLVSKGCYLNIDIPTNPLKNKGFKITRQGSSRLATKWRAVSSDKHVLRAGFCKESALGVRLAELGSAASAVAAARRMNSPLKNMEIESIAGPENGFSSTESSKKLYFLNDTVEAEVGSADCEFDFGALNEGYITITPLGLTTNTEVETFDWASKWISTAIEFTAPSSL</sequence>
<dbReference type="GO" id="GO:0008252">
    <property type="term" value="F:nucleotidase activity"/>
    <property type="evidence" value="ECO:0007669"/>
    <property type="project" value="InterPro"/>
</dbReference>
<dbReference type="Pfam" id="PF01975">
    <property type="entry name" value="SurE"/>
    <property type="match status" value="1"/>
</dbReference>